<keyword evidence="3" id="KW-0143">Chaperone</keyword>
<dbReference type="PANTHER" id="PTHR12651:SF1">
    <property type="entry name" value="26S PROTEASOME NON-ATPASE REGULATORY SUBUNIT 9"/>
    <property type="match status" value="1"/>
</dbReference>
<reference evidence="8" key="1">
    <citation type="submission" date="2025-08" db="UniProtKB">
        <authorList>
            <consortium name="RefSeq"/>
        </authorList>
    </citation>
    <scope>IDENTIFICATION</scope>
    <source>
        <tissue evidence="8">Entire body</tissue>
    </source>
</reference>
<dbReference type="OrthoDB" id="72325at2759"/>
<dbReference type="GeneID" id="108735481"/>
<dbReference type="InterPro" id="IPR040815">
    <property type="entry name" value="Nas2_N"/>
</dbReference>
<proteinExistence type="inferred from homology"/>
<feature type="coiled-coil region" evidence="5">
    <location>
        <begin position="2"/>
        <end position="29"/>
    </location>
</feature>
<keyword evidence="5" id="KW-0175">Coiled coil</keyword>
<dbReference type="FunFam" id="2.30.42.10:FF:000107">
    <property type="entry name" value="26S proteasome non-ATPase regulatory subunit 9"/>
    <property type="match status" value="1"/>
</dbReference>
<dbReference type="GO" id="GO:0070682">
    <property type="term" value="P:proteasome regulatory particle assembly"/>
    <property type="evidence" value="ECO:0007669"/>
    <property type="project" value="InterPro"/>
</dbReference>
<organism evidence="7 8">
    <name type="scientific">Agrilus planipennis</name>
    <name type="common">Emerald ash borer</name>
    <name type="synonym">Agrilus marcopoli</name>
    <dbReference type="NCBI Taxonomy" id="224129"/>
    <lineage>
        <taxon>Eukaryota</taxon>
        <taxon>Metazoa</taxon>
        <taxon>Ecdysozoa</taxon>
        <taxon>Arthropoda</taxon>
        <taxon>Hexapoda</taxon>
        <taxon>Insecta</taxon>
        <taxon>Pterygota</taxon>
        <taxon>Neoptera</taxon>
        <taxon>Endopterygota</taxon>
        <taxon>Coleoptera</taxon>
        <taxon>Polyphaga</taxon>
        <taxon>Elateriformia</taxon>
        <taxon>Buprestoidea</taxon>
        <taxon>Buprestidae</taxon>
        <taxon>Agrilinae</taxon>
        <taxon>Agrilus</taxon>
    </lineage>
</organism>
<evidence type="ECO:0000256" key="3">
    <source>
        <dbReference type="ARBA" id="ARBA00023186"/>
    </source>
</evidence>
<dbReference type="RefSeq" id="XP_018322958.1">
    <property type="nucleotide sequence ID" value="XM_018467456.2"/>
</dbReference>
<dbReference type="GO" id="GO:0000502">
    <property type="term" value="C:proteasome complex"/>
    <property type="evidence" value="ECO:0007669"/>
    <property type="project" value="UniProtKB-KW"/>
</dbReference>
<feature type="domain" description="PDZ" evidence="6">
    <location>
        <begin position="90"/>
        <end position="177"/>
    </location>
</feature>
<dbReference type="Gene3D" id="2.30.42.10">
    <property type="match status" value="1"/>
</dbReference>
<dbReference type="InterPro" id="IPR041489">
    <property type="entry name" value="PDZ_6"/>
</dbReference>
<dbReference type="FunCoup" id="A0A1W4WS41">
    <property type="interactions" value="2694"/>
</dbReference>
<dbReference type="InterPro" id="IPR035269">
    <property type="entry name" value="PSMD9"/>
</dbReference>
<dbReference type="AlphaFoldDB" id="A0A1W4WS41"/>
<evidence type="ECO:0000313" key="8">
    <source>
        <dbReference type="RefSeq" id="XP_018322958.1"/>
    </source>
</evidence>
<evidence type="ECO:0000256" key="2">
    <source>
        <dbReference type="ARBA" id="ARBA00014937"/>
    </source>
</evidence>
<sequence length="204" mass="22995">MSEQIREEILRLMKERDKMEQEIKELSDILTLNGVGMTDPLVDSEGFPVNTIDVYQVRHARHRINCLQNDHKQIMKLIEQGLHGYYSTTSAEGVHSIEDVDMEGRQCTAVEIHKEPFAKIANVLEGSPADLAGLSPNDLLVEFGSVNARNFKCLKDIATVVEHSQGQQIRIKMKRGDAYLSTNLIPRKWQGKGLLGCNIVLLEQ</sequence>
<keyword evidence="7" id="KW-1185">Reference proteome</keyword>
<evidence type="ECO:0000259" key="6">
    <source>
        <dbReference type="SMART" id="SM00228"/>
    </source>
</evidence>
<evidence type="ECO:0000256" key="5">
    <source>
        <dbReference type="SAM" id="Coils"/>
    </source>
</evidence>
<evidence type="ECO:0000256" key="1">
    <source>
        <dbReference type="ARBA" id="ARBA00005256"/>
    </source>
</evidence>
<dbReference type="Pfam" id="PF18265">
    <property type="entry name" value="Nas2_N"/>
    <property type="match status" value="1"/>
</dbReference>
<dbReference type="GO" id="GO:0005634">
    <property type="term" value="C:nucleus"/>
    <property type="evidence" value="ECO:0007669"/>
    <property type="project" value="TreeGrafter"/>
</dbReference>
<dbReference type="STRING" id="224129.A0A1W4WS41"/>
<dbReference type="GO" id="GO:0005737">
    <property type="term" value="C:cytoplasm"/>
    <property type="evidence" value="ECO:0007669"/>
    <property type="project" value="TreeGrafter"/>
</dbReference>
<gene>
    <name evidence="8" type="primary">LOC108735481</name>
</gene>
<dbReference type="Proteomes" id="UP000192223">
    <property type="component" value="Unplaced"/>
</dbReference>
<dbReference type="PANTHER" id="PTHR12651">
    <property type="entry name" value="26S PROTEASOME NON-ATPASE REGULATORY SUBUNIT 9"/>
    <property type="match status" value="1"/>
</dbReference>
<keyword evidence="8" id="KW-0647">Proteasome</keyword>
<dbReference type="Gene3D" id="6.10.140.1710">
    <property type="match status" value="1"/>
</dbReference>
<protein>
    <recommendedName>
        <fullName evidence="2">26S proteasome non-ATPase regulatory subunit 9</fullName>
    </recommendedName>
    <alternativeName>
        <fullName evidence="4">26S proteasome regulatory subunit p27</fullName>
    </alternativeName>
</protein>
<dbReference type="KEGG" id="apln:108735481"/>
<dbReference type="InterPro" id="IPR001478">
    <property type="entry name" value="PDZ"/>
</dbReference>
<accession>A0A1W4WS41</accession>
<dbReference type="InterPro" id="IPR036034">
    <property type="entry name" value="PDZ_sf"/>
</dbReference>
<evidence type="ECO:0000313" key="7">
    <source>
        <dbReference type="Proteomes" id="UP000192223"/>
    </source>
</evidence>
<comment type="similarity">
    <text evidence="1">Belongs to the proteasome subunit p27 family.</text>
</comment>
<dbReference type="SUPFAM" id="SSF50156">
    <property type="entry name" value="PDZ domain-like"/>
    <property type="match status" value="1"/>
</dbReference>
<dbReference type="Pfam" id="PF17820">
    <property type="entry name" value="PDZ_6"/>
    <property type="match status" value="1"/>
</dbReference>
<evidence type="ECO:0000256" key="4">
    <source>
        <dbReference type="ARBA" id="ARBA00030007"/>
    </source>
</evidence>
<dbReference type="InParanoid" id="A0A1W4WS41"/>
<dbReference type="SMART" id="SM00228">
    <property type="entry name" value="PDZ"/>
    <property type="match status" value="1"/>
</dbReference>
<name>A0A1W4WS41_AGRPL</name>